<keyword evidence="2" id="KW-0863">Zinc-finger</keyword>
<dbReference type="KEGG" id="fcy:FRACYDRAFT_232964"/>
<evidence type="ECO:0000313" key="6">
    <source>
        <dbReference type="EMBL" id="OEU22803.1"/>
    </source>
</evidence>
<keyword evidence="1" id="KW-0479">Metal-binding</keyword>
<dbReference type="EMBL" id="KV784353">
    <property type="protein sequence ID" value="OEU22803.1"/>
    <property type="molecule type" value="Genomic_DNA"/>
</dbReference>
<dbReference type="GO" id="GO:0008270">
    <property type="term" value="F:zinc ion binding"/>
    <property type="evidence" value="ECO:0007669"/>
    <property type="project" value="UniProtKB-KW"/>
</dbReference>
<feature type="region of interest" description="Disordered" evidence="4">
    <location>
        <begin position="755"/>
        <end position="779"/>
    </location>
</feature>
<feature type="domain" description="RanBP2-type" evidence="5">
    <location>
        <begin position="2"/>
        <end position="21"/>
    </location>
</feature>
<dbReference type="InterPro" id="IPR001876">
    <property type="entry name" value="Znf_RanBP2"/>
</dbReference>
<name>A0A1E7FYA6_9STRA</name>
<accession>A0A1E7FYA6</accession>
<organism evidence="6 7">
    <name type="scientific">Fragilariopsis cylindrus CCMP1102</name>
    <dbReference type="NCBI Taxonomy" id="635003"/>
    <lineage>
        <taxon>Eukaryota</taxon>
        <taxon>Sar</taxon>
        <taxon>Stramenopiles</taxon>
        <taxon>Ochrophyta</taxon>
        <taxon>Bacillariophyta</taxon>
        <taxon>Bacillariophyceae</taxon>
        <taxon>Bacillariophycidae</taxon>
        <taxon>Bacillariales</taxon>
        <taxon>Bacillariaceae</taxon>
        <taxon>Fragilariopsis</taxon>
    </lineage>
</organism>
<keyword evidence="3" id="KW-0862">Zinc</keyword>
<evidence type="ECO:0000256" key="1">
    <source>
        <dbReference type="ARBA" id="ARBA00022723"/>
    </source>
</evidence>
<dbReference type="PROSITE" id="PS01358">
    <property type="entry name" value="ZF_RANBP2_1"/>
    <property type="match status" value="1"/>
</dbReference>
<proteinExistence type="predicted"/>
<dbReference type="Gene3D" id="2.20.140.10">
    <property type="entry name" value="WGR domain"/>
    <property type="match status" value="1"/>
</dbReference>
<dbReference type="InParanoid" id="A0A1E7FYA6"/>
<keyword evidence="7" id="KW-1185">Reference proteome</keyword>
<protein>
    <recommendedName>
        <fullName evidence="5">RanBP2-type domain-containing protein</fullName>
    </recommendedName>
</protein>
<evidence type="ECO:0000256" key="2">
    <source>
        <dbReference type="ARBA" id="ARBA00022771"/>
    </source>
</evidence>
<reference evidence="6 7" key="1">
    <citation type="submission" date="2016-09" db="EMBL/GenBank/DDBJ databases">
        <title>Extensive genetic diversity and differential bi-allelic expression allows diatom success in the polar Southern Ocean.</title>
        <authorList>
            <consortium name="DOE Joint Genome Institute"/>
            <person name="Mock T."/>
            <person name="Otillar R.P."/>
            <person name="Strauss J."/>
            <person name="Dupont C."/>
            <person name="Frickenhaus S."/>
            <person name="Maumus F."/>
            <person name="Mcmullan M."/>
            <person name="Sanges R."/>
            <person name="Schmutz J."/>
            <person name="Toseland A."/>
            <person name="Valas R."/>
            <person name="Veluchamy A."/>
            <person name="Ward B.J."/>
            <person name="Allen A."/>
            <person name="Barry K."/>
            <person name="Falciatore A."/>
            <person name="Ferrante M."/>
            <person name="Fortunato A.E."/>
            <person name="Gloeckner G."/>
            <person name="Gruber A."/>
            <person name="Hipkin R."/>
            <person name="Janech M."/>
            <person name="Kroth P."/>
            <person name="Leese F."/>
            <person name="Lindquist E."/>
            <person name="Lyon B.R."/>
            <person name="Martin J."/>
            <person name="Mayer C."/>
            <person name="Parker M."/>
            <person name="Quesneville H."/>
            <person name="Raymond J."/>
            <person name="Uhlig C."/>
            <person name="Valentin K.U."/>
            <person name="Worden A.Z."/>
            <person name="Armbrust E.V."/>
            <person name="Bowler C."/>
            <person name="Green B."/>
            <person name="Moulton V."/>
            <person name="Van Oosterhout C."/>
            <person name="Grigoriev I."/>
        </authorList>
    </citation>
    <scope>NUCLEOTIDE SEQUENCE [LARGE SCALE GENOMIC DNA]</scope>
    <source>
        <strain evidence="6 7">CCMP1102</strain>
    </source>
</reference>
<sequence length="956" mass="108196">MWECVHCTFCNPPLWLVCGNCRRKVDDVEEEVDRKQSATNEVICLDSDDDENGVDSVPLPTTKTAPTASMSTTSGAHVGITKDALIELVEGLPRVHRSTQTNMANALQIPQSTFANTQYEWKAKKFDVDWSDYMVEDELCSQVDPTLTKLCKACNNVYTGKECVDCYTYISKAVQGISDLPQDTETSLPIVADNTDTTYLVQTSTTGGKFWKIEHNGCNTTVTFGSINNSENPHPKKKTHPTFGEASNYYDKAIRNKISKGYYRPAEKTVSVNEIGAVSTTRKRVRSAEANIQLSGMVESSSGLNQNEMPRGVYQLANCHQNPKTVVVPQNKVIDNQYFKWMIDKLPSYRKQLPENLPDNAKICIYGGSTIEPGQRLRVHCAPNVSDIFANGITGGRVGYVQSCYSYFRFPLGSTNTHASIGEQAWVTCLENQLANDEIIWNLNEAGANASLDAEFGVYYYLFWFVALKLDDRHFPYRGKYRRKLAADRIDKFGLSDGNYVEIVCRFCWCPRTVLKKQALKENDTLKPDQYLVCQQSHALVGYQSVICNGKKHGRWASFDKTTKPNPVNGYLTHVFEKAENMLCSACQGSCGKSGRFRYACTDENCAAKKIKARKKIHIPEHTKNKIEKHKPRNWATFDGDLISILIFLFRLVYRVGRKYRVHDNNNDVNSNDNDKTTDMIMQLNENDDTIAIIQQYKEEYYSKYNNNLYIDGRCCYSTTTTDKEIPLFRLIYHDQDQVIEIFDDNDGIHDDNGHTIATDGPTNITVTTSTGNDTSNESRWYDEEEWGFDIIVSIDVSNSNQHLLQSGSVQHGNDDTIAVTQLVPIYEDNTNTAIKQLVTLLQVKCKMMPFVHDDDDVDDDTIANVQTENDAIAIMQLVVLYQHAHDEARANNGGNGTLNLNVLVVLYEDVHENSNRWFHFVISNYFNYILYFFTSVSLFHNRVWGGSLNLGDKLA</sequence>
<evidence type="ECO:0000256" key="4">
    <source>
        <dbReference type="SAM" id="MobiDB-lite"/>
    </source>
</evidence>
<dbReference type="AlphaFoldDB" id="A0A1E7FYA6"/>
<gene>
    <name evidence="6" type="ORF">FRACYDRAFT_232964</name>
</gene>
<evidence type="ECO:0000259" key="5">
    <source>
        <dbReference type="PROSITE" id="PS01358"/>
    </source>
</evidence>
<evidence type="ECO:0000313" key="7">
    <source>
        <dbReference type="Proteomes" id="UP000095751"/>
    </source>
</evidence>
<evidence type="ECO:0000256" key="3">
    <source>
        <dbReference type="ARBA" id="ARBA00022833"/>
    </source>
</evidence>
<dbReference type="Proteomes" id="UP000095751">
    <property type="component" value="Unassembled WGS sequence"/>
</dbReference>
<feature type="compositionally biased region" description="Polar residues" evidence="4">
    <location>
        <begin position="761"/>
        <end position="779"/>
    </location>
</feature>